<accession>A0A537M008</accession>
<dbReference type="GO" id="GO:0016758">
    <property type="term" value="F:hexosyltransferase activity"/>
    <property type="evidence" value="ECO:0007669"/>
    <property type="project" value="InterPro"/>
</dbReference>
<evidence type="ECO:0000313" key="2">
    <source>
        <dbReference type="EMBL" id="TMJ13609.1"/>
    </source>
</evidence>
<dbReference type="Pfam" id="PF04101">
    <property type="entry name" value="Glyco_tran_28_C"/>
    <property type="match status" value="1"/>
</dbReference>
<dbReference type="EMBL" id="VBAI01000004">
    <property type="protein sequence ID" value="TMJ13609.1"/>
    <property type="molecule type" value="Genomic_DNA"/>
</dbReference>
<proteinExistence type="predicted"/>
<evidence type="ECO:0000259" key="1">
    <source>
        <dbReference type="Pfam" id="PF04101"/>
    </source>
</evidence>
<gene>
    <name evidence="2" type="ORF">E6G98_00060</name>
</gene>
<comment type="caution">
    <text evidence="2">The sequence shown here is derived from an EMBL/GenBank/DDBJ whole genome shotgun (WGS) entry which is preliminary data.</text>
</comment>
<dbReference type="AlphaFoldDB" id="A0A537M008"/>
<feature type="non-terminal residue" evidence="2">
    <location>
        <position position="1"/>
    </location>
</feature>
<reference evidence="2 3" key="1">
    <citation type="journal article" date="2019" name="Nat. Microbiol.">
        <title>Mediterranean grassland soil C-N compound turnover is dependent on rainfall and depth, and is mediated by genomically divergent microorganisms.</title>
        <authorList>
            <person name="Diamond S."/>
            <person name="Andeer P.F."/>
            <person name="Li Z."/>
            <person name="Crits-Christoph A."/>
            <person name="Burstein D."/>
            <person name="Anantharaman K."/>
            <person name="Lane K.R."/>
            <person name="Thomas B.C."/>
            <person name="Pan C."/>
            <person name="Northen T.R."/>
            <person name="Banfield J.F."/>
        </authorList>
    </citation>
    <scope>NUCLEOTIDE SEQUENCE [LARGE SCALE GENOMIC DNA]</scope>
    <source>
        <strain evidence="2">NP_1</strain>
    </source>
</reference>
<evidence type="ECO:0000313" key="3">
    <source>
        <dbReference type="Proteomes" id="UP000315217"/>
    </source>
</evidence>
<dbReference type="InterPro" id="IPR007235">
    <property type="entry name" value="Glyco_trans_28_C"/>
</dbReference>
<name>A0A537M008_9BACT</name>
<dbReference type="SUPFAM" id="SSF53756">
    <property type="entry name" value="UDP-Glycosyltransferase/glycogen phosphorylase"/>
    <property type="match status" value="1"/>
</dbReference>
<organism evidence="2 3">
    <name type="scientific">Candidatus Segetimicrobium genomatis</name>
    <dbReference type="NCBI Taxonomy" id="2569760"/>
    <lineage>
        <taxon>Bacteria</taxon>
        <taxon>Bacillati</taxon>
        <taxon>Candidatus Sysuimicrobiota</taxon>
        <taxon>Candidatus Sysuimicrobiia</taxon>
        <taxon>Candidatus Sysuimicrobiales</taxon>
        <taxon>Candidatus Segetimicrobiaceae</taxon>
        <taxon>Candidatus Segetimicrobium</taxon>
    </lineage>
</organism>
<dbReference type="Gene3D" id="3.40.50.2000">
    <property type="entry name" value="Glycogen Phosphorylase B"/>
    <property type="match status" value="1"/>
</dbReference>
<dbReference type="Proteomes" id="UP000315217">
    <property type="component" value="Unassembled WGS sequence"/>
</dbReference>
<feature type="domain" description="Glycosyl transferase family 28 C-terminal" evidence="1">
    <location>
        <begin position="3"/>
        <end position="80"/>
    </location>
</feature>
<sequence>AAIVQSGLSTTMELVAARRPFAYVPLRKHWEQQNYVTYRLRHYGARNRLEYSELTPRRVADTLAELVGSPVTYREVPRDSARRAALQIAGLLSGTTRDSGAVTQRPVDETIRTR</sequence>
<protein>
    <recommendedName>
        <fullName evidence="1">Glycosyl transferase family 28 C-terminal domain-containing protein</fullName>
    </recommendedName>
</protein>